<dbReference type="Pfam" id="PF04187">
    <property type="entry name" value="Cofac_haem_bdg"/>
    <property type="match status" value="1"/>
</dbReference>
<dbReference type="eggNOG" id="COG3016">
    <property type="taxonomic scope" value="Bacteria"/>
</dbReference>
<evidence type="ECO:0000259" key="1">
    <source>
        <dbReference type="Pfam" id="PF04187"/>
    </source>
</evidence>
<feature type="domain" description="Haem-binding uptake Tiki superfamily ChaN" evidence="1">
    <location>
        <begin position="79"/>
        <end position="266"/>
    </location>
</feature>
<protein>
    <recommendedName>
        <fullName evidence="1">Haem-binding uptake Tiki superfamily ChaN domain-containing protein</fullName>
    </recommendedName>
</protein>
<dbReference type="AlphaFoldDB" id="D5X4A0"/>
<sequence>MPSRHAPTPPSSSPDANRRRLNLALGLAAGGPLWLGSLAAQAAALPPLPRYTQPVEAHSPLVGRILQSGQQFIAPQQLVSDCAHAALCMLGEQHDHPDHHAVQAWIITALAQRGDLAAVALEMADAGQRFDGPRDAPEAVVRERLQWNEDGWPWKLYAAPVMAAVRAGVPVVGVNLPQAAMRPAMQQARWDASVPPAVRQRILDDVAESHCGLLPASQLPAMARIQFARDDSMAAHSLALARPGKTVVLLTGSFHANRTLGIALHLAAHAAQTPPGVTQPLAVFSLLLQGLAPDTQAELPAGYDAVWFTPGTPPIDHCAELRRMMQGEKPSGQPKP</sequence>
<dbReference type="KEGG" id="tin:Tint_0289"/>
<dbReference type="CDD" id="cd14727">
    <property type="entry name" value="ChanN-like"/>
    <property type="match status" value="1"/>
</dbReference>
<evidence type="ECO:0000313" key="2">
    <source>
        <dbReference type="EMBL" id="ADG29701.1"/>
    </source>
</evidence>
<dbReference type="Gene3D" id="1.10.8.760">
    <property type="entry name" value="Haem-binding uptake, Tiki superfamily, ChaN, domain 2"/>
    <property type="match status" value="1"/>
</dbReference>
<proteinExistence type="predicted"/>
<dbReference type="SUPFAM" id="SSF159501">
    <property type="entry name" value="EreA/ChaN-like"/>
    <property type="match status" value="1"/>
</dbReference>
<reference evidence="2" key="1">
    <citation type="submission" date="2010-04" db="EMBL/GenBank/DDBJ databases">
        <title>Complete sequence of Thiomonas intermedia K12.</title>
        <authorList>
            <consortium name="US DOE Joint Genome Institute"/>
            <person name="Lucas S."/>
            <person name="Copeland A."/>
            <person name="Lapidus A."/>
            <person name="Cheng J.-F."/>
            <person name="Bruce D."/>
            <person name="Goodwin L."/>
            <person name="Pitluck S."/>
            <person name="Davenport K."/>
            <person name="Detter J.C."/>
            <person name="Han C."/>
            <person name="Tapia R."/>
            <person name="Land M."/>
            <person name="Hauser L."/>
            <person name="Kyrpides N."/>
            <person name="Ovchinnikova G."/>
            <person name="Kerfeld C.A."/>
            <person name="Cannon G.C."/>
            <person name="Heinhorst S."/>
            <person name="Woyke T."/>
        </authorList>
    </citation>
    <scope>NUCLEOTIDE SEQUENCE [LARGE SCALE GENOMIC DNA]</scope>
    <source>
        <strain evidence="2">K12</strain>
    </source>
</reference>
<dbReference type="EMBL" id="CP002021">
    <property type="protein sequence ID" value="ADG29701.1"/>
    <property type="molecule type" value="Genomic_DNA"/>
</dbReference>
<name>D5X4A0_THIK1</name>
<dbReference type="BioCyc" id="TINT75379:TINT_RS01450-MONOMER"/>
<dbReference type="InterPro" id="IPR007314">
    <property type="entry name" value="Cofac_haem-bd_dom"/>
</dbReference>
<dbReference type="Gene3D" id="3.40.50.11550">
    <property type="match status" value="1"/>
</dbReference>
<dbReference type="HOGENOM" id="CLU_062196_1_0_4"/>
<organism evidence="2">
    <name type="scientific">Thiomonas intermedia (strain K12)</name>
    <name type="common">Thiobacillus intermedius</name>
    <dbReference type="NCBI Taxonomy" id="75379"/>
    <lineage>
        <taxon>Bacteria</taxon>
        <taxon>Pseudomonadati</taxon>
        <taxon>Pseudomonadota</taxon>
        <taxon>Betaproteobacteria</taxon>
        <taxon>Burkholderiales</taxon>
        <taxon>Thiomonas</taxon>
    </lineage>
</organism>
<accession>D5X4A0</accession>
<gene>
    <name evidence="2" type="ordered locus">Tint_0289</name>
</gene>